<evidence type="ECO:0000313" key="12">
    <source>
        <dbReference type="Proteomes" id="UP000538292"/>
    </source>
</evidence>
<evidence type="ECO:0000256" key="10">
    <source>
        <dbReference type="HAMAP-Rule" id="MF_01043"/>
    </source>
</evidence>
<dbReference type="EMBL" id="JACEOL010000066">
    <property type="protein sequence ID" value="MBA4603701.1"/>
    <property type="molecule type" value="Genomic_DNA"/>
</dbReference>
<feature type="transmembrane region" description="Helical" evidence="10">
    <location>
        <begin position="149"/>
        <end position="177"/>
    </location>
</feature>
<dbReference type="AlphaFoldDB" id="A0A7W1XUW2"/>
<organism evidence="11 12">
    <name type="scientific">Thermoactinomyces mirandus</name>
    <dbReference type="NCBI Taxonomy" id="2756294"/>
    <lineage>
        <taxon>Bacteria</taxon>
        <taxon>Bacillati</taxon>
        <taxon>Bacillota</taxon>
        <taxon>Bacilli</taxon>
        <taxon>Bacillales</taxon>
        <taxon>Thermoactinomycetaceae</taxon>
        <taxon>Thermoactinomyces</taxon>
    </lineage>
</organism>
<keyword evidence="1 10" id="KW-1003">Cell membrane</keyword>
<dbReference type="Pfam" id="PF02660">
    <property type="entry name" value="G3P_acyltransf"/>
    <property type="match status" value="1"/>
</dbReference>
<evidence type="ECO:0000256" key="4">
    <source>
        <dbReference type="ARBA" id="ARBA00022692"/>
    </source>
</evidence>
<evidence type="ECO:0000256" key="1">
    <source>
        <dbReference type="ARBA" id="ARBA00022475"/>
    </source>
</evidence>
<comment type="function">
    <text evidence="10">Catalyzes the transfer of an acyl group from acyl-phosphate (acyl-PO(4)) to glycerol-3-phosphate (G3P) to form lysophosphatidic acid (LPA). This enzyme utilizes acyl-phosphate as fatty acyl donor, but not acyl-CoA or acyl-ACP.</text>
</comment>
<keyword evidence="9 10" id="KW-1208">Phospholipid metabolism</keyword>
<dbReference type="NCBIfam" id="TIGR00023">
    <property type="entry name" value="glycerol-3-phosphate 1-O-acyltransferase PlsY"/>
    <property type="match status" value="1"/>
</dbReference>
<dbReference type="InterPro" id="IPR003811">
    <property type="entry name" value="G3P_acylTferase_PlsY"/>
</dbReference>
<comment type="subunit">
    <text evidence="10">Probably interacts with PlsX.</text>
</comment>
<evidence type="ECO:0000256" key="9">
    <source>
        <dbReference type="ARBA" id="ARBA00023264"/>
    </source>
</evidence>
<feature type="transmembrane region" description="Helical" evidence="10">
    <location>
        <begin position="6"/>
        <end position="27"/>
    </location>
</feature>
<feature type="transmembrane region" description="Helical" evidence="10">
    <location>
        <begin position="81"/>
        <end position="100"/>
    </location>
</feature>
<keyword evidence="4 10" id="KW-0812">Transmembrane</keyword>
<dbReference type="UniPathway" id="UPA00085"/>
<comment type="similarity">
    <text evidence="10">Belongs to the PlsY family.</text>
</comment>
<dbReference type="EC" id="2.3.1.275" evidence="10"/>
<evidence type="ECO:0000256" key="6">
    <source>
        <dbReference type="ARBA" id="ARBA00023098"/>
    </source>
</evidence>
<keyword evidence="11" id="KW-0012">Acyltransferase</keyword>
<keyword evidence="6 10" id="KW-0443">Lipid metabolism</keyword>
<reference evidence="11 12" key="1">
    <citation type="submission" date="2020-07" db="EMBL/GenBank/DDBJ databases">
        <title>Thermoactinomyces phylogeny.</title>
        <authorList>
            <person name="Dunlap C."/>
        </authorList>
    </citation>
    <scope>NUCLEOTIDE SEQUENCE [LARGE SCALE GENOMIC DNA]</scope>
    <source>
        <strain evidence="11 12">AMNI-1</strain>
    </source>
</reference>
<dbReference type="Proteomes" id="UP000538292">
    <property type="component" value="Unassembled WGS sequence"/>
</dbReference>
<dbReference type="PANTHER" id="PTHR30309">
    <property type="entry name" value="INNER MEMBRANE PROTEIN YGIH"/>
    <property type="match status" value="1"/>
</dbReference>
<accession>A0A7W1XUW2</accession>
<dbReference type="HAMAP" id="MF_01043">
    <property type="entry name" value="PlsY"/>
    <property type="match status" value="1"/>
</dbReference>
<feature type="transmembrane region" description="Helical" evidence="10">
    <location>
        <begin position="48"/>
        <end position="75"/>
    </location>
</feature>
<dbReference type="SMART" id="SM01207">
    <property type="entry name" value="G3P_acyltransf"/>
    <property type="match status" value="1"/>
</dbReference>
<comment type="caution">
    <text evidence="11">The sequence shown here is derived from an EMBL/GenBank/DDBJ whole genome shotgun (WGS) entry which is preliminary data.</text>
</comment>
<dbReference type="GO" id="GO:0008654">
    <property type="term" value="P:phospholipid biosynthetic process"/>
    <property type="evidence" value="ECO:0007669"/>
    <property type="project" value="UniProtKB-UniRule"/>
</dbReference>
<comment type="catalytic activity">
    <reaction evidence="10">
        <text>an acyl phosphate + sn-glycerol 3-phosphate = a 1-acyl-sn-glycero-3-phosphate + phosphate</text>
        <dbReference type="Rhea" id="RHEA:34075"/>
        <dbReference type="ChEBI" id="CHEBI:43474"/>
        <dbReference type="ChEBI" id="CHEBI:57597"/>
        <dbReference type="ChEBI" id="CHEBI:57970"/>
        <dbReference type="ChEBI" id="CHEBI:59918"/>
        <dbReference type="EC" id="2.3.1.275"/>
    </reaction>
</comment>
<comment type="pathway">
    <text evidence="10">Lipid metabolism; phospholipid metabolism.</text>
</comment>
<dbReference type="GO" id="GO:0005886">
    <property type="term" value="C:plasma membrane"/>
    <property type="evidence" value="ECO:0007669"/>
    <property type="project" value="UniProtKB-SubCell"/>
</dbReference>
<keyword evidence="7 10" id="KW-0472">Membrane</keyword>
<dbReference type="GO" id="GO:0043772">
    <property type="term" value="F:acyl-phosphate glycerol-3-phosphate acyltransferase activity"/>
    <property type="evidence" value="ECO:0007669"/>
    <property type="project" value="UniProtKB-UniRule"/>
</dbReference>
<evidence type="ECO:0000256" key="8">
    <source>
        <dbReference type="ARBA" id="ARBA00023209"/>
    </source>
</evidence>
<comment type="subcellular location">
    <subcellularLocation>
        <location evidence="10">Cell membrane</location>
        <topology evidence="10">Multi-pass membrane protein</topology>
    </subcellularLocation>
</comment>
<evidence type="ECO:0000256" key="3">
    <source>
        <dbReference type="ARBA" id="ARBA00022679"/>
    </source>
</evidence>
<sequence length="201" mass="21633">MFIWGISILISYLLGSISFSYLFTRWLKGVDIRNYGSGNAGATNTLRVLGTGPAAIVFVLDALKGVASVGIGNWMSHGDHIMMVVCGIAAVVGHNWPVFLRFRGGKGIATTVGVAASCFFGATLISGILAILFIAVTRYVSLGSLVLTIFIPIVMWIMNYSGLMIGLMLIITAMAILRHKQNISNLIHGTERKIHFKGEDA</sequence>
<evidence type="ECO:0000313" key="11">
    <source>
        <dbReference type="EMBL" id="MBA4603701.1"/>
    </source>
</evidence>
<keyword evidence="5 10" id="KW-1133">Transmembrane helix</keyword>
<keyword evidence="2 10" id="KW-0444">Lipid biosynthesis</keyword>
<evidence type="ECO:0000256" key="2">
    <source>
        <dbReference type="ARBA" id="ARBA00022516"/>
    </source>
</evidence>
<name>A0A7W1XUW2_9BACL</name>
<feature type="transmembrane region" description="Helical" evidence="10">
    <location>
        <begin position="112"/>
        <end position="137"/>
    </location>
</feature>
<keyword evidence="3 10" id="KW-0808">Transferase</keyword>
<keyword evidence="8 10" id="KW-0594">Phospholipid biosynthesis</keyword>
<protein>
    <recommendedName>
        <fullName evidence="10">Glycerol-3-phosphate acyltransferase</fullName>
    </recommendedName>
    <alternativeName>
        <fullName evidence="10">Acyl-PO4 G3P acyltransferase</fullName>
    </alternativeName>
    <alternativeName>
        <fullName evidence="10">Acyl-phosphate--glycerol-3-phosphate acyltransferase</fullName>
    </alternativeName>
    <alternativeName>
        <fullName evidence="10">G3P acyltransferase</fullName>
        <shortName evidence="10">GPAT</shortName>
        <ecNumber evidence="10">2.3.1.275</ecNumber>
    </alternativeName>
    <alternativeName>
        <fullName evidence="10">Lysophosphatidic acid synthase</fullName>
        <shortName evidence="10">LPA synthase</shortName>
    </alternativeName>
</protein>
<proteinExistence type="inferred from homology"/>
<gene>
    <name evidence="10 11" type="primary">plsY</name>
    <name evidence="11" type="ORF">H2C83_15645</name>
</gene>
<evidence type="ECO:0000256" key="5">
    <source>
        <dbReference type="ARBA" id="ARBA00022989"/>
    </source>
</evidence>
<evidence type="ECO:0000256" key="7">
    <source>
        <dbReference type="ARBA" id="ARBA00023136"/>
    </source>
</evidence>
<dbReference type="PANTHER" id="PTHR30309:SF0">
    <property type="entry name" value="GLYCEROL-3-PHOSPHATE ACYLTRANSFERASE-RELATED"/>
    <property type="match status" value="1"/>
</dbReference>
<keyword evidence="12" id="KW-1185">Reference proteome</keyword>